<dbReference type="CDD" id="cd00038">
    <property type="entry name" value="CAP_ED"/>
    <property type="match status" value="1"/>
</dbReference>
<dbReference type="Gene3D" id="1.10.287.70">
    <property type="match status" value="1"/>
</dbReference>
<dbReference type="InterPro" id="IPR018490">
    <property type="entry name" value="cNMP-bd_dom_sf"/>
</dbReference>
<dbReference type="PANTHER" id="PTHR10217:SF435">
    <property type="entry name" value="POTASSIUM VOLTAGE-GATED CHANNEL PROTEIN EAG"/>
    <property type="match status" value="1"/>
</dbReference>
<dbReference type="PANTHER" id="PTHR10217">
    <property type="entry name" value="VOLTAGE AND LIGAND GATED POTASSIUM CHANNEL"/>
    <property type="match status" value="1"/>
</dbReference>
<dbReference type="InterPro" id="IPR050818">
    <property type="entry name" value="KCNH_animal-type"/>
</dbReference>
<feature type="transmembrane region" description="Helical" evidence="8">
    <location>
        <begin position="126"/>
        <end position="144"/>
    </location>
</feature>
<keyword evidence="3 8" id="KW-0812">Transmembrane</keyword>
<dbReference type="GO" id="GO:0005249">
    <property type="term" value="F:voltage-gated potassium channel activity"/>
    <property type="evidence" value="ECO:0007669"/>
    <property type="project" value="TreeGrafter"/>
</dbReference>
<dbReference type="Proteomes" id="UP001515480">
    <property type="component" value="Unassembled WGS sequence"/>
</dbReference>
<protein>
    <recommendedName>
        <fullName evidence="9">Cyclic nucleotide-binding domain-containing protein</fullName>
    </recommendedName>
</protein>
<keyword evidence="6 8" id="KW-0472">Membrane</keyword>
<name>A0AB34JBS6_PRYPA</name>
<keyword evidence="4 8" id="KW-1133">Transmembrane helix</keyword>
<comment type="caution">
    <text evidence="10">The sequence shown here is derived from an EMBL/GenBank/DDBJ whole genome shotgun (WGS) entry which is preliminary data.</text>
</comment>
<keyword evidence="5" id="KW-0406">Ion transport</keyword>
<evidence type="ECO:0000256" key="2">
    <source>
        <dbReference type="ARBA" id="ARBA00022448"/>
    </source>
</evidence>
<dbReference type="SUPFAM" id="SSF51206">
    <property type="entry name" value="cAMP-binding domain-like"/>
    <property type="match status" value="1"/>
</dbReference>
<feature type="transmembrane region" description="Helical" evidence="8">
    <location>
        <begin position="293"/>
        <end position="316"/>
    </location>
</feature>
<accession>A0AB34JBS6</accession>
<evidence type="ECO:0000256" key="6">
    <source>
        <dbReference type="ARBA" id="ARBA00023136"/>
    </source>
</evidence>
<evidence type="ECO:0000313" key="10">
    <source>
        <dbReference type="EMBL" id="KAL1518642.1"/>
    </source>
</evidence>
<dbReference type="Pfam" id="PF00027">
    <property type="entry name" value="cNMP_binding"/>
    <property type="match status" value="1"/>
</dbReference>
<dbReference type="InterPro" id="IPR005821">
    <property type="entry name" value="Ion_trans_dom"/>
</dbReference>
<dbReference type="Gene3D" id="1.10.287.630">
    <property type="entry name" value="Helix hairpin bin"/>
    <property type="match status" value="1"/>
</dbReference>
<dbReference type="Gene3D" id="2.60.120.10">
    <property type="entry name" value="Jelly Rolls"/>
    <property type="match status" value="1"/>
</dbReference>
<comment type="subcellular location">
    <subcellularLocation>
        <location evidence="1">Membrane</location>
        <topology evidence="1">Multi-pass membrane protein</topology>
    </subcellularLocation>
</comment>
<dbReference type="SMART" id="SM00100">
    <property type="entry name" value="cNMP"/>
    <property type="match status" value="1"/>
</dbReference>
<dbReference type="PROSITE" id="PS50042">
    <property type="entry name" value="CNMP_BINDING_3"/>
    <property type="match status" value="1"/>
</dbReference>
<evidence type="ECO:0000313" key="11">
    <source>
        <dbReference type="Proteomes" id="UP001515480"/>
    </source>
</evidence>
<proteinExistence type="predicted"/>
<sequence length="649" mass="72917">MGEADGAGRASSRDTYPAPGGQRFYDGTRHLNDPYLSDIQRMSILQDAADEEMQSGMAVPTPWYIVMPFYTWKSNWDLMVLGLVIVSSYMIPFDVAYRSDIDPKGCGGSFLDPECSFGMVVDSMEMVLLAVFVMDLCVSFFVSFQNDDGHWQISVRDTARHYMHTWLIIDLLAIIPFEQFATSDAAVLSMSKVLRLLRLGKLLKRSQNLVTSTRAVLSRFLRMLVFVLLLTHWFACLLRYVSPPLDQDVFIGEIAESWGMGGLYVFDLYSSLCVLLGESLVHDNPTDEQKVIAIFTMLVGAVVLAAVFGNVAMLVANYNISKTRLIEKMEQVNESMKSCRLPKDLQMQIRQYYAYSWTRHKAINAQSFFDDLSPGLRSKTTFYLYQDVICSVPLFSKAPVAVLETLALAVRASVYMPNDVIIREGMYGEDMYIVGDGRVVVSSADGVMVAVLGRGAFFGEMALLSEDRRRANRVEAESICDVYCLHKRDLDHIFVLYPKLKGDMLREVAKRKHMNATMFEATVGAAHNVSQFASRLQRMRDTSNSSEDMCYSSFNKKKLCAFMRSKKAERQVSPQPACCLCDGEAADRIAEQACKMREEAAAAAQAAVLAREHAASEGFHDDDAVSSSEDVLERVKREHMRCFKGKSER</sequence>
<dbReference type="InterPro" id="IPR014710">
    <property type="entry name" value="RmlC-like_jellyroll"/>
</dbReference>
<dbReference type="GO" id="GO:0005886">
    <property type="term" value="C:plasma membrane"/>
    <property type="evidence" value="ECO:0007669"/>
    <property type="project" value="TreeGrafter"/>
</dbReference>
<dbReference type="SUPFAM" id="SSF81324">
    <property type="entry name" value="Voltage-gated potassium channels"/>
    <property type="match status" value="1"/>
</dbReference>
<organism evidence="10 11">
    <name type="scientific">Prymnesium parvum</name>
    <name type="common">Toxic golden alga</name>
    <dbReference type="NCBI Taxonomy" id="97485"/>
    <lineage>
        <taxon>Eukaryota</taxon>
        <taxon>Haptista</taxon>
        <taxon>Haptophyta</taxon>
        <taxon>Prymnesiophyceae</taxon>
        <taxon>Prymnesiales</taxon>
        <taxon>Prymnesiaceae</taxon>
        <taxon>Prymnesium</taxon>
    </lineage>
</organism>
<dbReference type="Pfam" id="PF00520">
    <property type="entry name" value="Ion_trans"/>
    <property type="match status" value="1"/>
</dbReference>
<evidence type="ECO:0000256" key="3">
    <source>
        <dbReference type="ARBA" id="ARBA00022692"/>
    </source>
</evidence>
<feature type="region of interest" description="Disordered" evidence="7">
    <location>
        <begin position="1"/>
        <end position="29"/>
    </location>
</feature>
<evidence type="ECO:0000256" key="7">
    <source>
        <dbReference type="SAM" id="MobiDB-lite"/>
    </source>
</evidence>
<evidence type="ECO:0000256" key="8">
    <source>
        <dbReference type="SAM" id="Phobius"/>
    </source>
</evidence>
<gene>
    <name evidence="10" type="ORF">AB1Y20_002930</name>
</gene>
<dbReference type="EMBL" id="JBGBPQ010000010">
    <property type="protein sequence ID" value="KAL1518642.1"/>
    <property type="molecule type" value="Genomic_DNA"/>
</dbReference>
<evidence type="ECO:0000256" key="4">
    <source>
        <dbReference type="ARBA" id="ARBA00022989"/>
    </source>
</evidence>
<evidence type="ECO:0000259" key="9">
    <source>
        <dbReference type="PROSITE" id="PS50042"/>
    </source>
</evidence>
<reference evidence="10 11" key="1">
    <citation type="journal article" date="2024" name="Science">
        <title>Giant polyketide synthase enzymes in the biosynthesis of giant marine polyether toxins.</title>
        <authorList>
            <person name="Fallon T.R."/>
            <person name="Shende V.V."/>
            <person name="Wierzbicki I.H."/>
            <person name="Pendleton A.L."/>
            <person name="Watervoot N.F."/>
            <person name="Auber R.P."/>
            <person name="Gonzalez D.J."/>
            <person name="Wisecaver J.H."/>
            <person name="Moore B.S."/>
        </authorList>
    </citation>
    <scope>NUCLEOTIDE SEQUENCE [LARGE SCALE GENOMIC DNA]</scope>
    <source>
        <strain evidence="10 11">12B1</strain>
    </source>
</reference>
<dbReference type="GO" id="GO:0042391">
    <property type="term" value="P:regulation of membrane potential"/>
    <property type="evidence" value="ECO:0007669"/>
    <property type="project" value="TreeGrafter"/>
</dbReference>
<feature type="domain" description="Cyclic nucleotide-binding" evidence="9">
    <location>
        <begin position="394"/>
        <end position="511"/>
    </location>
</feature>
<keyword evidence="11" id="KW-1185">Reference proteome</keyword>
<feature type="transmembrane region" description="Helical" evidence="8">
    <location>
        <begin position="78"/>
        <end position="97"/>
    </location>
</feature>
<feature type="transmembrane region" description="Helical" evidence="8">
    <location>
        <begin position="220"/>
        <end position="241"/>
    </location>
</feature>
<evidence type="ECO:0000256" key="5">
    <source>
        <dbReference type="ARBA" id="ARBA00023065"/>
    </source>
</evidence>
<keyword evidence="2" id="KW-0813">Transport</keyword>
<dbReference type="InterPro" id="IPR000595">
    <property type="entry name" value="cNMP-bd_dom"/>
</dbReference>
<evidence type="ECO:0000256" key="1">
    <source>
        <dbReference type="ARBA" id="ARBA00004141"/>
    </source>
</evidence>
<dbReference type="AlphaFoldDB" id="A0AB34JBS6"/>